<feature type="transmembrane region" description="Helical" evidence="1">
    <location>
        <begin position="356"/>
        <end position="376"/>
    </location>
</feature>
<dbReference type="AlphaFoldDB" id="A0A2I1DN75"/>
<keyword evidence="3" id="KW-1185">Reference proteome</keyword>
<feature type="transmembrane region" description="Helical" evidence="1">
    <location>
        <begin position="527"/>
        <end position="545"/>
    </location>
</feature>
<dbReference type="InterPro" id="IPR027463">
    <property type="entry name" value="AcrB_DN_DC_subdom"/>
</dbReference>
<dbReference type="InterPro" id="IPR001036">
    <property type="entry name" value="Acrflvin-R"/>
</dbReference>
<dbReference type="Gene3D" id="3.30.70.1430">
    <property type="entry name" value="Multidrug efflux transporter AcrB pore domain"/>
    <property type="match status" value="2"/>
</dbReference>
<proteinExistence type="predicted"/>
<keyword evidence="1" id="KW-0472">Membrane</keyword>
<feature type="transmembrane region" description="Helical" evidence="1">
    <location>
        <begin position="883"/>
        <end position="903"/>
    </location>
</feature>
<name>A0A2I1DN75_9PROT</name>
<dbReference type="Gene3D" id="1.20.1640.10">
    <property type="entry name" value="Multidrug efflux transporter AcrB transmembrane domain"/>
    <property type="match status" value="2"/>
</dbReference>
<dbReference type="RefSeq" id="WP_101537250.1">
    <property type="nucleotide sequence ID" value="NZ_MXAV01000017.1"/>
</dbReference>
<evidence type="ECO:0000313" key="3">
    <source>
        <dbReference type="Proteomes" id="UP000234329"/>
    </source>
</evidence>
<sequence>MGAWLLQHRRSLLFLLFVLVVAGLLSATKMPVALFPNVVFPRIVVSADAGNMPIPQTEIAVTRPLEQALRAVPGVQHIRATTARGATEVSVQFAWGSNMTEALLQAESAVNKVLPTLPPGTRFRARRMDPTVFPVLGLSLTSDRLDAVALRRYAEYDLRPLLLAIHGVAQVDVQGGAREEYQVVVDPMRLQSYGLTLAAVEKALRNGNIITAVGRLQRHYRLYQILSESPLKNIHDIKHIVLKTGTAGVVDLADVAQIRVGTAPRWTTVTANGKNAVLVNIKQQMGANTVAIDHAIRSLLRQDASRIPPGVKLSVWYDQSQLITAAAASVRDAIFIGAALAALVLLVFLRNLRLTFIVALVLPSVLLASVLVLYVLHQSFNIMTLGGMAAAVGLVVDDAVVMLEHIMRRLTQKPDELAPFESEPSTILRSALEMSKPLAGSSAATIIIFLPLAFLSGVTGAFFQALAISIAAALLVSFLVAYLAVPLLADLFLRPQDAEKAEHEGRFLSWFSAWYGHHLEKLLQRPWILLGIVLGFLLVGGWSYTQVGSGFMPAMDEGGFVLDYTAASGTSLVETDRLLDQVQQILAKNRDVASYSRRTGLQLGGGITEANTGDFFIRLKTRRQHSIWQVMQSVRQQIHDQVPGLRLETGQLMEDLIGDLTAVPQPIEIKMFGANEQTLQKLARQVAAEIGQVPGVVEVFNGITIAGDAVDIHVDPVKAALAGMTPAEVTSQLQSLMEGRVVSRIPHGQEMIGVRIRAPRAQWDAIRRLRQLPIIAPDGHYLALGQVAEIRRQSGQAELHSENLKPMIAVTARIEGRAMSKVMGEVKGRLAHLQLPQGVYLQYGGLYREQQQSMRELALVLLAAILLVTVLLLFLYERFTVVLSILATSLLALGSVFVGLWLTGTERNITAMIGMTMIVGIVTETAIFFFAEARSAERHELVRAGKARLRPVLMTAIIAILALLPLALGLGAGAQMQAPLAIAIISGLLAEIPLVLLVMPALYAWLERLVQKGPVPMQH</sequence>
<dbReference type="OrthoDB" id="9758297at2"/>
<organism evidence="2 3">
    <name type="scientific">Acidithiobacillus marinus</name>
    <dbReference type="NCBI Taxonomy" id="187490"/>
    <lineage>
        <taxon>Bacteria</taxon>
        <taxon>Pseudomonadati</taxon>
        <taxon>Pseudomonadota</taxon>
        <taxon>Acidithiobacillia</taxon>
        <taxon>Acidithiobacillales</taxon>
        <taxon>Acidithiobacillaceae</taxon>
        <taxon>Acidithiobacillus</taxon>
    </lineage>
</organism>
<dbReference type="PANTHER" id="PTHR32063:SF24">
    <property type="entry name" value="CATION EFFLUX SYSTEM (ACRB_ACRD_ACRF FAMILY)"/>
    <property type="match status" value="1"/>
</dbReference>
<accession>A0A2I1DN75</accession>
<dbReference type="InParanoid" id="A0A2I1DN75"/>
<dbReference type="EMBL" id="MXAV01000017">
    <property type="protein sequence ID" value="PKY11321.1"/>
    <property type="molecule type" value="Genomic_DNA"/>
</dbReference>
<dbReference type="PRINTS" id="PR00702">
    <property type="entry name" value="ACRIFLAVINRP"/>
</dbReference>
<dbReference type="Gene3D" id="3.30.70.1320">
    <property type="entry name" value="Multidrug efflux transporter AcrB pore domain like"/>
    <property type="match status" value="1"/>
</dbReference>
<feature type="transmembrane region" description="Helical" evidence="1">
    <location>
        <begin position="952"/>
        <end position="974"/>
    </location>
</feature>
<evidence type="ECO:0000256" key="1">
    <source>
        <dbReference type="SAM" id="Phobius"/>
    </source>
</evidence>
<dbReference type="Gene3D" id="3.30.70.1440">
    <property type="entry name" value="Multidrug efflux transporter AcrB pore domain"/>
    <property type="match status" value="1"/>
</dbReference>
<keyword evidence="1" id="KW-0812">Transmembrane</keyword>
<dbReference type="GO" id="GO:0005886">
    <property type="term" value="C:plasma membrane"/>
    <property type="evidence" value="ECO:0007669"/>
    <property type="project" value="TreeGrafter"/>
</dbReference>
<dbReference type="GO" id="GO:0042910">
    <property type="term" value="F:xenobiotic transmembrane transporter activity"/>
    <property type="evidence" value="ECO:0007669"/>
    <property type="project" value="TreeGrafter"/>
</dbReference>
<gene>
    <name evidence="2" type="ORF">B1757_04840</name>
</gene>
<dbReference type="Pfam" id="PF00873">
    <property type="entry name" value="ACR_tran"/>
    <property type="match status" value="1"/>
</dbReference>
<reference evidence="2 3" key="1">
    <citation type="submission" date="2017-03" db="EMBL/GenBank/DDBJ databases">
        <title>Draft genime sequence of the acidophilic sulfur-oxidizing bacterium Acidithiobacillus sp. SH, isolated from seawater.</title>
        <authorList>
            <person name="Sharmin S."/>
            <person name="Tokuhisa M."/>
            <person name="Kanao T."/>
            <person name="Kamimura K."/>
        </authorList>
    </citation>
    <scope>NUCLEOTIDE SEQUENCE [LARGE SCALE GENOMIC DNA]</scope>
    <source>
        <strain evidence="2 3">SH</strain>
    </source>
</reference>
<evidence type="ECO:0000313" key="2">
    <source>
        <dbReference type="EMBL" id="PKY11321.1"/>
    </source>
</evidence>
<comment type="caution">
    <text evidence="2">The sequence shown here is derived from an EMBL/GenBank/DDBJ whole genome shotgun (WGS) entry which is preliminary data.</text>
</comment>
<feature type="transmembrane region" description="Helical" evidence="1">
    <location>
        <begin position="461"/>
        <end position="485"/>
    </location>
</feature>
<feature type="transmembrane region" description="Helical" evidence="1">
    <location>
        <begin position="857"/>
        <end position="876"/>
    </location>
</feature>
<dbReference type="PANTHER" id="PTHR32063">
    <property type="match status" value="1"/>
</dbReference>
<feature type="transmembrane region" description="Helical" evidence="1">
    <location>
        <begin position="333"/>
        <end position="349"/>
    </location>
</feature>
<dbReference type="Proteomes" id="UP000234329">
    <property type="component" value="Unassembled WGS sequence"/>
</dbReference>
<dbReference type="SUPFAM" id="SSF82866">
    <property type="entry name" value="Multidrug efflux transporter AcrB transmembrane domain"/>
    <property type="match status" value="2"/>
</dbReference>
<dbReference type="SUPFAM" id="SSF82714">
    <property type="entry name" value="Multidrug efflux transporter AcrB TolC docking domain, DN and DC subdomains"/>
    <property type="match status" value="2"/>
</dbReference>
<feature type="transmembrane region" description="Helical" evidence="1">
    <location>
        <begin position="438"/>
        <end position="455"/>
    </location>
</feature>
<feature type="transmembrane region" description="Helical" evidence="1">
    <location>
        <begin position="382"/>
        <end position="403"/>
    </location>
</feature>
<dbReference type="SUPFAM" id="SSF82693">
    <property type="entry name" value="Multidrug efflux transporter AcrB pore domain, PN1, PN2, PC1 and PC2 subdomains"/>
    <property type="match status" value="3"/>
</dbReference>
<protein>
    <submittedName>
        <fullName evidence="2">Transporter</fullName>
    </submittedName>
</protein>
<dbReference type="Gene3D" id="3.30.2090.10">
    <property type="entry name" value="Multidrug efflux transporter AcrB TolC docking domain, DN and DC subdomains"/>
    <property type="match status" value="2"/>
</dbReference>
<keyword evidence="1" id="KW-1133">Transmembrane helix</keyword>
<feature type="transmembrane region" description="Helical" evidence="1">
    <location>
        <begin position="980"/>
        <end position="1006"/>
    </location>
</feature>
<feature type="transmembrane region" description="Helical" evidence="1">
    <location>
        <begin position="909"/>
        <end position="931"/>
    </location>
</feature>